<dbReference type="Pfam" id="PF21597">
    <property type="entry name" value="TetR_C_43"/>
    <property type="match status" value="1"/>
</dbReference>
<evidence type="ECO:0000256" key="3">
    <source>
        <dbReference type="ARBA" id="ARBA00023163"/>
    </source>
</evidence>
<accession>A0A6L7ERN4</accession>
<evidence type="ECO:0000256" key="2">
    <source>
        <dbReference type="ARBA" id="ARBA00023125"/>
    </source>
</evidence>
<dbReference type="InterPro" id="IPR036271">
    <property type="entry name" value="Tet_transcr_reg_TetR-rel_C_sf"/>
</dbReference>
<dbReference type="SUPFAM" id="SSF48498">
    <property type="entry name" value="Tetracyclin repressor-like, C-terminal domain"/>
    <property type="match status" value="1"/>
</dbReference>
<dbReference type="AlphaFoldDB" id="A0A6L7ERN4"/>
<dbReference type="Proteomes" id="UP000473325">
    <property type="component" value="Unassembled WGS sequence"/>
</dbReference>
<keyword evidence="7" id="KW-1185">Reference proteome</keyword>
<dbReference type="InterPro" id="IPR009057">
    <property type="entry name" value="Homeodomain-like_sf"/>
</dbReference>
<dbReference type="RefSeq" id="WP_160878032.1">
    <property type="nucleotide sequence ID" value="NZ_WUEK01000006.1"/>
</dbReference>
<sequence>MRADAKRNRDRIVEVARLVFREQGYDAPLDEIAKRAEVGAGTLYRHFPTRDDLVDAVMQSWVDSVDTAVDKALAHEGDGRAVLMAWLETYVGLISLHRGGPAKITTAMGDPESPIRSKCQVLAGANQRVIERLTDDGVLRDGVEPLQLCRLVGGVATVADQSELDAPTVRSLLEVVADGLVRQP</sequence>
<dbReference type="InterPro" id="IPR001647">
    <property type="entry name" value="HTH_TetR"/>
</dbReference>
<evidence type="ECO:0000259" key="5">
    <source>
        <dbReference type="PROSITE" id="PS50977"/>
    </source>
</evidence>
<dbReference type="PRINTS" id="PR00455">
    <property type="entry name" value="HTHTETR"/>
</dbReference>
<dbReference type="GO" id="GO:0003700">
    <property type="term" value="F:DNA-binding transcription factor activity"/>
    <property type="evidence" value="ECO:0007669"/>
    <property type="project" value="TreeGrafter"/>
</dbReference>
<keyword evidence="2 4" id="KW-0238">DNA-binding</keyword>
<evidence type="ECO:0000256" key="4">
    <source>
        <dbReference type="PROSITE-ProRule" id="PRU00335"/>
    </source>
</evidence>
<evidence type="ECO:0000313" key="6">
    <source>
        <dbReference type="EMBL" id="MXG90097.1"/>
    </source>
</evidence>
<dbReference type="InterPro" id="IPR050109">
    <property type="entry name" value="HTH-type_TetR-like_transc_reg"/>
</dbReference>
<gene>
    <name evidence="6" type="ORF">GRQ65_11085</name>
</gene>
<protein>
    <submittedName>
        <fullName evidence="6">TetR family transcriptional regulator</fullName>
    </submittedName>
</protein>
<dbReference type="InterPro" id="IPR049445">
    <property type="entry name" value="TetR_SbtR-like_C"/>
</dbReference>
<evidence type="ECO:0000256" key="1">
    <source>
        <dbReference type="ARBA" id="ARBA00023015"/>
    </source>
</evidence>
<dbReference type="PANTHER" id="PTHR30055">
    <property type="entry name" value="HTH-TYPE TRANSCRIPTIONAL REGULATOR RUTR"/>
    <property type="match status" value="1"/>
</dbReference>
<feature type="DNA-binding region" description="H-T-H motif" evidence="4">
    <location>
        <begin position="28"/>
        <end position="47"/>
    </location>
</feature>
<dbReference type="Pfam" id="PF00440">
    <property type="entry name" value="TetR_N"/>
    <property type="match status" value="1"/>
</dbReference>
<evidence type="ECO:0000313" key="7">
    <source>
        <dbReference type="Proteomes" id="UP000473325"/>
    </source>
</evidence>
<organism evidence="6 7">
    <name type="scientific">Nocardioides flavescens</name>
    <dbReference type="NCBI Taxonomy" id="2691959"/>
    <lineage>
        <taxon>Bacteria</taxon>
        <taxon>Bacillati</taxon>
        <taxon>Actinomycetota</taxon>
        <taxon>Actinomycetes</taxon>
        <taxon>Propionibacteriales</taxon>
        <taxon>Nocardioidaceae</taxon>
        <taxon>Nocardioides</taxon>
    </lineage>
</organism>
<dbReference type="SUPFAM" id="SSF46689">
    <property type="entry name" value="Homeodomain-like"/>
    <property type="match status" value="1"/>
</dbReference>
<dbReference type="PANTHER" id="PTHR30055:SF234">
    <property type="entry name" value="HTH-TYPE TRANSCRIPTIONAL REGULATOR BETI"/>
    <property type="match status" value="1"/>
</dbReference>
<dbReference type="PROSITE" id="PS50977">
    <property type="entry name" value="HTH_TETR_2"/>
    <property type="match status" value="1"/>
</dbReference>
<dbReference type="EMBL" id="WUEK01000006">
    <property type="protein sequence ID" value="MXG90097.1"/>
    <property type="molecule type" value="Genomic_DNA"/>
</dbReference>
<comment type="caution">
    <text evidence="6">The sequence shown here is derived from an EMBL/GenBank/DDBJ whole genome shotgun (WGS) entry which is preliminary data.</text>
</comment>
<keyword evidence="3" id="KW-0804">Transcription</keyword>
<dbReference type="GO" id="GO:0000976">
    <property type="term" value="F:transcription cis-regulatory region binding"/>
    <property type="evidence" value="ECO:0007669"/>
    <property type="project" value="TreeGrafter"/>
</dbReference>
<name>A0A6L7ERN4_9ACTN</name>
<dbReference type="Gene3D" id="1.10.357.10">
    <property type="entry name" value="Tetracycline Repressor, domain 2"/>
    <property type="match status" value="1"/>
</dbReference>
<reference evidence="6 7" key="1">
    <citation type="submission" date="2019-12" db="EMBL/GenBank/DDBJ databases">
        <authorList>
            <person name="Kun Z."/>
        </authorList>
    </citation>
    <scope>NUCLEOTIDE SEQUENCE [LARGE SCALE GENOMIC DNA]</scope>
    <source>
        <strain evidence="6 7">YIM 123512</strain>
    </source>
</reference>
<proteinExistence type="predicted"/>
<feature type="domain" description="HTH tetR-type" evidence="5">
    <location>
        <begin position="6"/>
        <end position="65"/>
    </location>
</feature>
<keyword evidence="1" id="KW-0805">Transcription regulation</keyword>